<comment type="caution">
    <text evidence="2">The sequence shown here is derived from an EMBL/GenBank/DDBJ whole genome shotgun (WGS) entry which is preliminary data.</text>
</comment>
<proteinExistence type="predicted"/>
<dbReference type="InterPro" id="IPR051783">
    <property type="entry name" value="NAD(P)-dependent_oxidoreduct"/>
</dbReference>
<keyword evidence="3" id="KW-1185">Reference proteome</keyword>
<accession>A0ABV8ENU1</accession>
<dbReference type="EMBL" id="JBHSAV010000057">
    <property type="protein sequence ID" value="MFC3977565.1"/>
    <property type="molecule type" value="Genomic_DNA"/>
</dbReference>
<evidence type="ECO:0000259" key="1">
    <source>
        <dbReference type="Pfam" id="PF01370"/>
    </source>
</evidence>
<organism evidence="2 3">
    <name type="scientific">Belliella kenyensis</name>
    <dbReference type="NCBI Taxonomy" id="1472724"/>
    <lineage>
        <taxon>Bacteria</taxon>
        <taxon>Pseudomonadati</taxon>
        <taxon>Bacteroidota</taxon>
        <taxon>Cytophagia</taxon>
        <taxon>Cytophagales</taxon>
        <taxon>Cyclobacteriaceae</taxon>
        <taxon>Belliella</taxon>
    </lineage>
</organism>
<evidence type="ECO:0000313" key="2">
    <source>
        <dbReference type="EMBL" id="MFC3977565.1"/>
    </source>
</evidence>
<dbReference type="Pfam" id="PF01370">
    <property type="entry name" value="Epimerase"/>
    <property type="match status" value="1"/>
</dbReference>
<gene>
    <name evidence="2" type="ORF">ACFOUP_14360</name>
</gene>
<dbReference type="SUPFAM" id="SSF51735">
    <property type="entry name" value="NAD(P)-binding Rossmann-fold domains"/>
    <property type="match status" value="1"/>
</dbReference>
<protein>
    <submittedName>
        <fullName evidence="2">NAD-dependent epimerase/dehydratase family protein</fullName>
    </submittedName>
</protein>
<reference evidence="3" key="1">
    <citation type="journal article" date="2019" name="Int. J. Syst. Evol. Microbiol.">
        <title>The Global Catalogue of Microorganisms (GCM) 10K type strain sequencing project: providing services to taxonomists for standard genome sequencing and annotation.</title>
        <authorList>
            <consortium name="The Broad Institute Genomics Platform"/>
            <consortium name="The Broad Institute Genome Sequencing Center for Infectious Disease"/>
            <person name="Wu L."/>
            <person name="Ma J."/>
        </authorList>
    </citation>
    <scope>NUCLEOTIDE SEQUENCE [LARGE SCALE GENOMIC DNA]</scope>
    <source>
        <strain evidence="3">CECT 8551</strain>
    </source>
</reference>
<name>A0ABV8ENU1_9BACT</name>
<dbReference type="PANTHER" id="PTHR48079">
    <property type="entry name" value="PROTEIN YEEZ"/>
    <property type="match status" value="1"/>
</dbReference>
<dbReference type="InterPro" id="IPR001509">
    <property type="entry name" value="Epimerase_deHydtase"/>
</dbReference>
<dbReference type="Proteomes" id="UP001595766">
    <property type="component" value="Unassembled WGS sequence"/>
</dbReference>
<dbReference type="PANTHER" id="PTHR48079:SF6">
    <property type="entry name" value="NAD(P)-BINDING DOMAIN-CONTAINING PROTEIN-RELATED"/>
    <property type="match status" value="1"/>
</dbReference>
<feature type="domain" description="NAD-dependent epimerase/dehydratase" evidence="1">
    <location>
        <begin position="3"/>
        <end position="216"/>
    </location>
</feature>
<dbReference type="Gene3D" id="3.40.50.720">
    <property type="entry name" value="NAD(P)-binding Rossmann-like Domain"/>
    <property type="match status" value="1"/>
</dbReference>
<sequence length="318" mass="36061">MNILITGATGLVGRYLIEKFINDGKLTAIKRPESNISSLEKYPIKWIDADIRDYQALEEALEGIDMVIHAAALVSYDSRDADLLVKTNVEGTTNLVNAMLDKGIKKLIHISSVAALGRSPEVVSIDEKHKWIESPLNTPYAISKYQADLEVWRAAQEGLDVMVMYPSLVLGKIADKRSSTQVYQYVIQENKYYPEGTINYVDVRDLSEAIYRLYLTNKWGENYIINAESIPYKEFFEKIALATGKRAPYKVVNKTSLKFLLFFTRLMKALGWHNSPLNAQTATLAQRKVNHINDKLLSEIPITFHKLEDTIIWATGKN</sequence>
<evidence type="ECO:0000313" key="3">
    <source>
        <dbReference type="Proteomes" id="UP001595766"/>
    </source>
</evidence>
<dbReference type="RefSeq" id="WP_241293781.1">
    <property type="nucleotide sequence ID" value="NZ_JAKZGR010000005.1"/>
</dbReference>
<dbReference type="InterPro" id="IPR036291">
    <property type="entry name" value="NAD(P)-bd_dom_sf"/>
</dbReference>